<dbReference type="GO" id="GO:0009279">
    <property type="term" value="C:cell outer membrane"/>
    <property type="evidence" value="ECO:0007669"/>
    <property type="project" value="UniProtKB-SubCell"/>
</dbReference>
<comment type="caution">
    <text evidence="8">The sequence shown here is derived from an EMBL/GenBank/DDBJ whole genome shotgun (WGS) entry which is preliminary data.</text>
</comment>
<protein>
    <submittedName>
        <fullName evidence="8">Porin family protein</fullName>
    </submittedName>
</protein>
<keyword evidence="3" id="KW-0472">Membrane</keyword>
<feature type="signal peptide" evidence="6">
    <location>
        <begin position="1"/>
        <end position="19"/>
    </location>
</feature>
<dbReference type="Pfam" id="PF13505">
    <property type="entry name" value="OMP_b-brl"/>
    <property type="match status" value="1"/>
</dbReference>
<proteinExistence type="inferred from homology"/>
<dbReference type="SUPFAM" id="SSF56925">
    <property type="entry name" value="OMPA-like"/>
    <property type="match status" value="1"/>
</dbReference>
<evidence type="ECO:0000256" key="3">
    <source>
        <dbReference type="ARBA" id="ARBA00023136"/>
    </source>
</evidence>
<organism evidence="8 9">
    <name type="scientific">Bradyrhizobium rifense</name>
    <dbReference type="NCBI Taxonomy" id="515499"/>
    <lineage>
        <taxon>Bacteria</taxon>
        <taxon>Pseudomonadati</taxon>
        <taxon>Pseudomonadota</taxon>
        <taxon>Alphaproteobacteria</taxon>
        <taxon>Hyphomicrobiales</taxon>
        <taxon>Nitrobacteraceae</taxon>
        <taxon>Bradyrhizobium</taxon>
    </lineage>
</organism>
<dbReference type="PANTHER" id="PTHR34001">
    <property type="entry name" value="BLL7405 PROTEIN"/>
    <property type="match status" value="1"/>
</dbReference>
<evidence type="ECO:0000313" key="8">
    <source>
        <dbReference type="EMBL" id="TYL99270.1"/>
    </source>
</evidence>
<evidence type="ECO:0000256" key="5">
    <source>
        <dbReference type="ARBA" id="ARBA00038306"/>
    </source>
</evidence>
<evidence type="ECO:0000256" key="4">
    <source>
        <dbReference type="ARBA" id="ARBA00023237"/>
    </source>
</evidence>
<dbReference type="PANTHER" id="PTHR34001:SF3">
    <property type="entry name" value="BLL7405 PROTEIN"/>
    <property type="match status" value="1"/>
</dbReference>
<comment type="similarity">
    <text evidence="5">Belongs to the Omp25/RopB family.</text>
</comment>
<comment type="subcellular location">
    <subcellularLocation>
        <location evidence="1">Cell outer membrane</location>
    </subcellularLocation>
</comment>
<evidence type="ECO:0000313" key="9">
    <source>
        <dbReference type="Proteomes" id="UP000324758"/>
    </source>
</evidence>
<sequence length="247" mass="26296">MKRFAISVLLSLIGTSAFAADMAVKAPPPPPPPPIATWTGFYLGINGGWGWGTTNHTDSFGTTTGNFSTNGGVAGGTYGFNWQVNQFVIGFEGDFDWADIKGTFTSPLLCSINGGATCFSTLRTFGTDRIRAGVDVNGWLLYGTAGVGYGEVRAGQNPCGLTAFGGFSCDTTWRTGWVAGGGVEKMFAPHWSAKLEYLHYDLGNSTNYTPTTIGAVVPVRVLERGDMVRAGINYKFDWPGGPVVARY</sequence>
<dbReference type="InterPro" id="IPR051692">
    <property type="entry name" value="OMP-like"/>
</dbReference>
<dbReference type="Proteomes" id="UP000324758">
    <property type="component" value="Unassembled WGS sequence"/>
</dbReference>
<feature type="chain" id="PRO_5022716772" evidence="6">
    <location>
        <begin position="20"/>
        <end position="247"/>
    </location>
</feature>
<evidence type="ECO:0000259" key="7">
    <source>
        <dbReference type="Pfam" id="PF13505"/>
    </source>
</evidence>
<dbReference type="RefSeq" id="WP_148770895.1">
    <property type="nucleotide sequence ID" value="NZ_VSSS01000008.1"/>
</dbReference>
<keyword evidence="9" id="KW-1185">Reference proteome</keyword>
<evidence type="ECO:0000256" key="1">
    <source>
        <dbReference type="ARBA" id="ARBA00004442"/>
    </source>
</evidence>
<dbReference type="EMBL" id="VSSS01000008">
    <property type="protein sequence ID" value="TYL99270.1"/>
    <property type="molecule type" value="Genomic_DNA"/>
</dbReference>
<dbReference type="Gene3D" id="2.40.160.20">
    <property type="match status" value="1"/>
</dbReference>
<evidence type="ECO:0000256" key="6">
    <source>
        <dbReference type="SAM" id="SignalP"/>
    </source>
</evidence>
<keyword evidence="2 6" id="KW-0732">Signal</keyword>
<reference evidence="8 9" key="1">
    <citation type="submission" date="2019-08" db="EMBL/GenBank/DDBJ databases">
        <title>Bradyrhizobium hipponensis sp. nov., a rhizobium isolated from a Lupinus angustifolius root nodule in Tunisia.</title>
        <authorList>
            <person name="Off K."/>
            <person name="Rejili M."/>
            <person name="Mars M."/>
            <person name="Brachmann A."/>
            <person name="Marin M."/>
        </authorList>
    </citation>
    <scope>NUCLEOTIDE SEQUENCE [LARGE SCALE GENOMIC DNA]</scope>
    <source>
        <strain evidence="8 9">CTAW71</strain>
    </source>
</reference>
<gene>
    <name evidence="8" type="ORF">FXB40_03995</name>
</gene>
<accession>A0A5D3KPE5</accession>
<dbReference type="AlphaFoldDB" id="A0A5D3KPE5"/>
<evidence type="ECO:0000256" key="2">
    <source>
        <dbReference type="ARBA" id="ARBA00022729"/>
    </source>
</evidence>
<name>A0A5D3KPE5_9BRAD</name>
<dbReference type="InterPro" id="IPR011250">
    <property type="entry name" value="OMP/PagP_B-barrel"/>
</dbReference>
<dbReference type="OrthoDB" id="9815357at2"/>
<feature type="domain" description="Outer membrane protein beta-barrel" evidence="7">
    <location>
        <begin position="19"/>
        <end position="217"/>
    </location>
</feature>
<dbReference type="InterPro" id="IPR027385">
    <property type="entry name" value="Beta-barrel_OMP"/>
</dbReference>
<keyword evidence="4" id="KW-0998">Cell outer membrane</keyword>